<dbReference type="PANTHER" id="PTHR47364">
    <property type="entry name" value="CYSTEINE PROTEINASE INHIBITOR 5"/>
    <property type="match status" value="1"/>
</dbReference>
<dbReference type="InterPro" id="IPR000010">
    <property type="entry name" value="Cystatin_dom"/>
</dbReference>
<keyword evidence="1" id="KW-0732">Signal</keyword>
<sequence length="163" mass="17475">MSIIKKALLGLSGLGLMLSFSFQSASAMPNPASENCVKQGGKLELVNGQGYCTLPGGVRCEEWALFRNECPTQAKPAIVGGYTAISVKDAGVQAAARFAAGKLGNKKTKLTAVHKAESQVVAGTNYRMKLTLSNRKQYEVVVFQGLNKRYQLTSANPIKNHAR</sequence>
<dbReference type="GO" id="GO:0004869">
    <property type="term" value="F:cysteine-type endopeptidase inhibitor activity"/>
    <property type="evidence" value="ECO:0007669"/>
    <property type="project" value="InterPro"/>
</dbReference>
<dbReference type="Gene3D" id="3.10.450.10">
    <property type="match status" value="1"/>
</dbReference>
<evidence type="ECO:0000259" key="2">
    <source>
        <dbReference type="SMART" id="SM00043"/>
    </source>
</evidence>
<dbReference type="Pfam" id="PF00031">
    <property type="entry name" value="Cystatin"/>
    <property type="match status" value="1"/>
</dbReference>
<dbReference type="Pfam" id="PF03891">
    <property type="entry name" value="DUF333"/>
    <property type="match status" value="1"/>
</dbReference>
<dbReference type="SMART" id="SM00043">
    <property type="entry name" value="CY"/>
    <property type="match status" value="1"/>
</dbReference>
<feature type="signal peptide" evidence="1">
    <location>
        <begin position="1"/>
        <end position="27"/>
    </location>
</feature>
<dbReference type="SUPFAM" id="SSF54403">
    <property type="entry name" value="Cystatin/monellin"/>
    <property type="match status" value="1"/>
</dbReference>
<dbReference type="Proteomes" id="UP000192491">
    <property type="component" value="Unassembled WGS sequence"/>
</dbReference>
<evidence type="ECO:0000313" key="3">
    <source>
        <dbReference type="EMBL" id="OQX08161.1"/>
    </source>
</evidence>
<organism evidence="3 4">
    <name type="scientific">Thiothrix lacustris</name>
    <dbReference type="NCBI Taxonomy" id="525917"/>
    <lineage>
        <taxon>Bacteria</taxon>
        <taxon>Pseudomonadati</taxon>
        <taxon>Pseudomonadota</taxon>
        <taxon>Gammaproteobacteria</taxon>
        <taxon>Thiotrichales</taxon>
        <taxon>Thiotrichaceae</taxon>
        <taxon>Thiothrix</taxon>
    </lineage>
</organism>
<dbReference type="PANTHER" id="PTHR47364:SF2">
    <property type="entry name" value="CYSTEINE PROTEINASE INHIBITOR 5"/>
    <property type="match status" value="1"/>
</dbReference>
<protein>
    <recommendedName>
        <fullName evidence="2">Cystatin domain-containing protein</fullName>
    </recommendedName>
</protein>
<evidence type="ECO:0000313" key="4">
    <source>
        <dbReference type="Proteomes" id="UP000192491"/>
    </source>
</evidence>
<dbReference type="EMBL" id="MTEJ01000184">
    <property type="protein sequence ID" value="OQX08161.1"/>
    <property type="molecule type" value="Genomic_DNA"/>
</dbReference>
<dbReference type="CDD" id="cd00042">
    <property type="entry name" value="CY"/>
    <property type="match status" value="1"/>
</dbReference>
<feature type="chain" id="PRO_5012169070" description="Cystatin domain-containing protein" evidence="1">
    <location>
        <begin position="28"/>
        <end position="163"/>
    </location>
</feature>
<proteinExistence type="predicted"/>
<comment type="caution">
    <text evidence="3">The sequence shown here is derived from an EMBL/GenBank/DDBJ whole genome shotgun (WGS) entry which is preliminary data.</text>
</comment>
<accession>A0A1Y1QL96</accession>
<name>A0A1Y1QL96_9GAMM</name>
<gene>
    <name evidence="3" type="ORF">BWK73_26245</name>
</gene>
<dbReference type="AlphaFoldDB" id="A0A1Y1QL96"/>
<reference evidence="3 4" key="1">
    <citation type="submission" date="2017-01" db="EMBL/GenBank/DDBJ databases">
        <title>Novel large sulfur bacteria in the metagenomes of groundwater-fed chemosynthetic microbial mats in the Lake Huron basin.</title>
        <authorList>
            <person name="Sharrar A.M."/>
            <person name="Flood B.E."/>
            <person name="Bailey J.V."/>
            <person name="Jones D.S."/>
            <person name="Biddanda B."/>
            <person name="Ruberg S.A."/>
            <person name="Marcus D.N."/>
            <person name="Dick G.J."/>
        </authorList>
    </citation>
    <scope>NUCLEOTIDE SEQUENCE [LARGE SCALE GENOMIC DNA]</scope>
    <source>
        <strain evidence="3">A8</strain>
    </source>
</reference>
<evidence type="ECO:0000256" key="1">
    <source>
        <dbReference type="SAM" id="SignalP"/>
    </source>
</evidence>
<dbReference type="InterPro" id="IPR005590">
    <property type="entry name" value="DUF333"/>
</dbReference>
<dbReference type="InterPro" id="IPR046350">
    <property type="entry name" value="Cystatin_sf"/>
</dbReference>
<feature type="domain" description="Cystatin" evidence="2">
    <location>
        <begin position="77"/>
        <end position="162"/>
    </location>
</feature>